<reference evidence="1 2" key="1">
    <citation type="submission" date="2019-12" db="EMBL/GenBank/DDBJ databases">
        <authorList>
            <person name="Li J."/>
        </authorList>
    </citation>
    <scope>NUCLEOTIDE SEQUENCE [LARGE SCALE GENOMIC DNA]</scope>
    <source>
        <strain evidence="1 2">HL2-2</strain>
    </source>
</reference>
<evidence type="ECO:0000313" key="2">
    <source>
        <dbReference type="Proteomes" id="UP000478208"/>
    </source>
</evidence>
<proteinExistence type="predicted"/>
<organism evidence="1 2">
    <name type="scientific">Winogradskyella endarachnes</name>
    <dbReference type="NCBI Taxonomy" id="2681965"/>
    <lineage>
        <taxon>Bacteria</taxon>
        <taxon>Pseudomonadati</taxon>
        <taxon>Bacteroidota</taxon>
        <taxon>Flavobacteriia</taxon>
        <taxon>Flavobacteriales</taxon>
        <taxon>Flavobacteriaceae</taxon>
        <taxon>Winogradskyella</taxon>
    </lineage>
</organism>
<protein>
    <submittedName>
        <fullName evidence="1">DUF3822 family protein</fullName>
    </submittedName>
</protein>
<sequence>MKTNDIKELSIQINLNGLSFCILNRTSNEVEFLKTIDFEQKQMPDAVLNHLKTELSTNTAFSEDFNDVLVIHQNELSTLVPEALFNSESKADYLKFNSKILRNDFITEDRIAINNSVNVYVPYVNINNYIFETFGAFVYKHSSSILIDSFIQTPESITEEPIVYINVNKNTLELLVLKNGKLQLYNVFEYHSKEDFIYYVLFVFEQLKLDVESTQVLLSGSIVIGDENFVMLYLYIRHVTFIDKTYKFNIVAETDRRYLHQHYVILNSF</sequence>
<dbReference type="Gene3D" id="3.30.420.260">
    <property type="match status" value="1"/>
</dbReference>
<comment type="caution">
    <text evidence="1">The sequence shown here is derived from an EMBL/GenBank/DDBJ whole genome shotgun (WGS) entry which is preliminary data.</text>
</comment>
<dbReference type="Pfam" id="PF12864">
    <property type="entry name" value="DUF3822"/>
    <property type="match status" value="1"/>
</dbReference>
<dbReference type="EMBL" id="WOWS01000001">
    <property type="protein sequence ID" value="MUU77367.1"/>
    <property type="molecule type" value="Genomic_DNA"/>
</dbReference>
<dbReference type="InterPro" id="IPR024213">
    <property type="entry name" value="DUF3822"/>
</dbReference>
<keyword evidence="2" id="KW-1185">Reference proteome</keyword>
<dbReference type="Gene3D" id="3.30.420.250">
    <property type="match status" value="1"/>
</dbReference>
<dbReference type="AlphaFoldDB" id="A0A6L6U8X3"/>
<gene>
    <name evidence="1" type="ORF">GN138_02820</name>
</gene>
<dbReference type="Proteomes" id="UP000478208">
    <property type="component" value="Unassembled WGS sequence"/>
</dbReference>
<dbReference type="CDD" id="cd24013">
    <property type="entry name" value="ASKHA_ATPase_BT3980-like"/>
    <property type="match status" value="1"/>
</dbReference>
<evidence type="ECO:0000313" key="1">
    <source>
        <dbReference type="EMBL" id="MUU77367.1"/>
    </source>
</evidence>
<name>A0A6L6U8X3_9FLAO</name>
<dbReference type="RefSeq" id="WP_157361918.1">
    <property type="nucleotide sequence ID" value="NZ_WOWS01000001.1"/>
</dbReference>
<accession>A0A6L6U8X3</accession>